<feature type="transmembrane region" description="Helical" evidence="11">
    <location>
        <begin position="214"/>
        <end position="232"/>
    </location>
</feature>
<dbReference type="PROSITE" id="PS01047">
    <property type="entry name" value="HMA_1"/>
    <property type="match status" value="1"/>
</dbReference>
<dbReference type="SUPFAM" id="SSF55008">
    <property type="entry name" value="HMA, heavy metal-associated domain"/>
    <property type="match status" value="1"/>
</dbReference>
<feature type="transmembrane region" description="Helical" evidence="11">
    <location>
        <begin position="762"/>
        <end position="778"/>
    </location>
</feature>
<dbReference type="InterPro" id="IPR036163">
    <property type="entry name" value="HMA_dom_sf"/>
</dbReference>
<evidence type="ECO:0000256" key="9">
    <source>
        <dbReference type="ARBA" id="ARBA00074171"/>
    </source>
</evidence>
<reference evidence="14" key="1">
    <citation type="submission" date="2016-12" db="EMBL/GenBank/DDBJ databases">
        <authorList>
            <person name="Meng X."/>
        </authorList>
    </citation>
    <scope>NUCLEOTIDE SEQUENCE [LARGE SCALE GENOMIC DNA]</scope>
    <source>
        <strain evidence="14">DSM 19116</strain>
    </source>
</reference>
<feature type="domain" description="HMA" evidence="12">
    <location>
        <begin position="17"/>
        <end position="81"/>
    </location>
</feature>
<dbReference type="GO" id="GO:0005507">
    <property type="term" value="F:copper ion binding"/>
    <property type="evidence" value="ECO:0007669"/>
    <property type="project" value="TreeGrafter"/>
</dbReference>
<evidence type="ECO:0000256" key="2">
    <source>
        <dbReference type="ARBA" id="ARBA00006024"/>
    </source>
</evidence>
<comment type="subcellular location">
    <subcellularLocation>
        <location evidence="1">Cell membrane</location>
        <topology evidence="1">Multi-pass membrane protein</topology>
    </subcellularLocation>
</comment>
<dbReference type="PROSITE" id="PS00154">
    <property type="entry name" value="ATPASE_E1_E2"/>
    <property type="match status" value="1"/>
</dbReference>
<dbReference type="InterPro" id="IPR059000">
    <property type="entry name" value="ATPase_P-type_domA"/>
</dbReference>
<evidence type="ECO:0000313" key="14">
    <source>
        <dbReference type="Proteomes" id="UP000185628"/>
    </source>
</evidence>
<gene>
    <name evidence="13" type="ORF">BSZ39_07305</name>
</gene>
<dbReference type="Pfam" id="PF00122">
    <property type="entry name" value="E1-E2_ATPase"/>
    <property type="match status" value="1"/>
</dbReference>
<dbReference type="GO" id="GO:0043682">
    <property type="term" value="F:P-type divalent copper transporter activity"/>
    <property type="evidence" value="ECO:0007669"/>
    <property type="project" value="TreeGrafter"/>
</dbReference>
<dbReference type="PANTHER" id="PTHR43520">
    <property type="entry name" value="ATP7, ISOFORM B"/>
    <property type="match status" value="1"/>
</dbReference>
<evidence type="ECO:0000259" key="12">
    <source>
        <dbReference type="PROSITE" id="PS50846"/>
    </source>
</evidence>
<dbReference type="CDD" id="cd00371">
    <property type="entry name" value="HMA"/>
    <property type="match status" value="1"/>
</dbReference>
<dbReference type="InterPro" id="IPR008250">
    <property type="entry name" value="ATPase_P-typ_transduc_dom_A_sf"/>
</dbReference>
<accession>A0A1Q5Q2L2</accession>
<dbReference type="AlphaFoldDB" id="A0A1Q5Q2L2"/>
<dbReference type="Gene3D" id="3.40.50.1000">
    <property type="entry name" value="HAD superfamily/HAD-like"/>
    <property type="match status" value="1"/>
</dbReference>
<dbReference type="GO" id="GO:0016887">
    <property type="term" value="F:ATP hydrolysis activity"/>
    <property type="evidence" value="ECO:0007669"/>
    <property type="project" value="InterPro"/>
</dbReference>
<dbReference type="InterPro" id="IPR006121">
    <property type="entry name" value="HMA_dom"/>
</dbReference>
<dbReference type="InterPro" id="IPR036412">
    <property type="entry name" value="HAD-like_sf"/>
</dbReference>
<dbReference type="PROSITE" id="PS50846">
    <property type="entry name" value="HMA_2"/>
    <property type="match status" value="1"/>
</dbReference>
<keyword evidence="7 11" id="KW-0472">Membrane</keyword>
<dbReference type="EMBL" id="MQVR01000037">
    <property type="protein sequence ID" value="OKL53850.1"/>
    <property type="molecule type" value="Genomic_DNA"/>
</dbReference>
<feature type="transmembrane region" description="Helical" evidence="11">
    <location>
        <begin position="168"/>
        <end position="194"/>
    </location>
</feature>
<proteinExistence type="inferred from homology"/>
<dbReference type="Gene3D" id="3.30.70.100">
    <property type="match status" value="1"/>
</dbReference>
<dbReference type="Pfam" id="PF00403">
    <property type="entry name" value="HMA"/>
    <property type="match status" value="1"/>
</dbReference>
<feature type="region of interest" description="Disordered" evidence="10">
    <location>
        <begin position="480"/>
        <end position="518"/>
    </location>
</feature>
<dbReference type="Pfam" id="PF00702">
    <property type="entry name" value="Hydrolase"/>
    <property type="match status" value="1"/>
</dbReference>
<dbReference type="Gene3D" id="2.70.150.10">
    <property type="entry name" value="Calcium-transporting ATPase, cytoplasmic transduction domain A"/>
    <property type="match status" value="1"/>
</dbReference>
<keyword evidence="14" id="KW-1185">Reference proteome</keyword>
<dbReference type="NCBIfam" id="TIGR01494">
    <property type="entry name" value="ATPase_P-type"/>
    <property type="match status" value="2"/>
</dbReference>
<dbReference type="CDD" id="cd02094">
    <property type="entry name" value="P-type_ATPase_Cu-like"/>
    <property type="match status" value="1"/>
</dbReference>
<dbReference type="GO" id="GO:0005886">
    <property type="term" value="C:plasma membrane"/>
    <property type="evidence" value="ECO:0007669"/>
    <property type="project" value="UniProtKB-SubCell"/>
</dbReference>
<organism evidence="13 14">
    <name type="scientific">Bowdeniella nasicola</name>
    <dbReference type="NCBI Taxonomy" id="208480"/>
    <lineage>
        <taxon>Bacteria</taxon>
        <taxon>Bacillati</taxon>
        <taxon>Actinomycetota</taxon>
        <taxon>Actinomycetes</taxon>
        <taxon>Actinomycetales</taxon>
        <taxon>Actinomycetaceae</taxon>
        <taxon>Bowdeniella</taxon>
    </lineage>
</organism>
<feature type="transmembrane region" description="Helical" evidence="11">
    <location>
        <begin position="784"/>
        <end position="802"/>
    </location>
</feature>
<evidence type="ECO:0000256" key="6">
    <source>
        <dbReference type="ARBA" id="ARBA00022989"/>
    </source>
</evidence>
<evidence type="ECO:0000256" key="4">
    <source>
        <dbReference type="ARBA" id="ARBA00022723"/>
    </source>
</evidence>
<evidence type="ECO:0000313" key="13">
    <source>
        <dbReference type="EMBL" id="OKL53850.1"/>
    </source>
</evidence>
<comment type="similarity">
    <text evidence="2">Belongs to the cation transport ATPase (P-type) (TC 3.A.3) family. Type IB subfamily.</text>
</comment>
<dbReference type="InterPro" id="IPR023299">
    <property type="entry name" value="ATPase_P-typ_cyto_dom_N"/>
</dbReference>
<keyword evidence="4" id="KW-0479">Metal-binding</keyword>
<dbReference type="PRINTS" id="PR00119">
    <property type="entry name" value="CATATPASE"/>
</dbReference>
<feature type="transmembrane region" description="Helical" evidence="11">
    <location>
        <begin position="131"/>
        <end position="148"/>
    </location>
</feature>
<dbReference type="PANTHER" id="PTHR43520:SF8">
    <property type="entry name" value="P-TYPE CU(+) TRANSPORTER"/>
    <property type="match status" value="1"/>
</dbReference>
<evidence type="ECO:0000256" key="1">
    <source>
        <dbReference type="ARBA" id="ARBA00004651"/>
    </source>
</evidence>
<protein>
    <recommendedName>
        <fullName evidence="9">Cation-transporting P-type ATPase B</fullName>
    </recommendedName>
</protein>
<feature type="transmembrane region" description="Helical" evidence="11">
    <location>
        <begin position="107"/>
        <end position="125"/>
    </location>
</feature>
<dbReference type="SUPFAM" id="SSF56784">
    <property type="entry name" value="HAD-like"/>
    <property type="match status" value="1"/>
</dbReference>
<dbReference type="GO" id="GO:0005524">
    <property type="term" value="F:ATP binding"/>
    <property type="evidence" value="ECO:0007669"/>
    <property type="project" value="InterPro"/>
</dbReference>
<keyword evidence="6 11" id="KW-1133">Transmembrane helix</keyword>
<evidence type="ECO:0000256" key="11">
    <source>
        <dbReference type="SAM" id="Phobius"/>
    </source>
</evidence>
<evidence type="ECO:0000256" key="8">
    <source>
        <dbReference type="ARBA" id="ARBA00049360"/>
    </source>
</evidence>
<name>A0A1Q5Q2L2_9ACTO</name>
<dbReference type="InterPro" id="IPR023298">
    <property type="entry name" value="ATPase_P-typ_TM_dom_sf"/>
</dbReference>
<dbReference type="SFLD" id="SFLDS00003">
    <property type="entry name" value="Haloacid_Dehalogenase"/>
    <property type="match status" value="1"/>
</dbReference>
<feature type="transmembrane region" description="Helical" evidence="11">
    <location>
        <begin position="371"/>
        <end position="393"/>
    </location>
</feature>
<dbReference type="RefSeq" id="WP_073716710.1">
    <property type="nucleotide sequence ID" value="NZ_MQVR01000037.1"/>
</dbReference>
<dbReference type="InterPro" id="IPR044492">
    <property type="entry name" value="P_typ_ATPase_HD_dom"/>
</dbReference>
<dbReference type="SFLD" id="SFLDG00002">
    <property type="entry name" value="C1.7:_P-type_atpase_like"/>
    <property type="match status" value="1"/>
</dbReference>
<dbReference type="InterPro" id="IPR001757">
    <property type="entry name" value="P_typ_ATPase"/>
</dbReference>
<dbReference type="InterPro" id="IPR018303">
    <property type="entry name" value="ATPase_P-typ_P_site"/>
</dbReference>
<comment type="caution">
    <text evidence="13">The sequence shown here is derived from an EMBL/GenBank/DDBJ whole genome shotgun (WGS) entry which is preliminary data.</text>
</comment>
<dbReference type="SUPFAM" id="SSF81653">
    <property type="entry name" value="Calcium ATPase, transduction domain A"/>
    <property type="match status" value="1"/>
</dbReference>
<feature type="compositionally biased region" description="Low complexity" evidence="10">
    <location>
        <begin position="486"/>
        <end position="505"/>
    </location>
</feature>
<comment type="catalytic activity">
    <reaction evidence="8">
        <text>ATP + H2O = ADP + phosphate + H(+)</text>
        <dbReference type="Rhea" id="RHEA:13065"/>
        <dbReference type="ChEBI" id="CHEBI:15377"/>
        <dbReference type="ChEBI" id="CHEBI:15378"/>
        <dbReference type="ChEBI" id="CHEBI:30616"/>
        <dbReference type="ChEBI" id="CHEBI:43474"/>
        <dbReference type="ChEBI" id="CHEBI:456216"/>
    </reaction>
</comment>
<evidence type="ECO:0000256" key="5">
    <source>
        <dbReference type="ARBA" id="ARBA00022967"/>
    </source>
</evidence>
<dbReference type="OrthoDB" id="7059309at2"/>
<keyword evidence="3 11" id="KW-0812">Transmembrane</keyword>
<dbReference type="SFLD" id="SFLDF00027">
    <property type="entry name" value="p-type_atpase"/>
    <property type="match status" value="1"/>
</dbReference>
<evidence type="ECO:0000256" key="7">
    <source>
        <dbReference type="ARBA" id="ARBA00023136"/>
    </source>
</evidence>
<keyword evidence="5" id="KW-1278">Translocase</keyword>
<dbReference type="InterPro" id="IPR017969">
    <property type="entry name" value="Heavy-metal-associated_CS"/>
</dbReference>
<dbReference type="SUPFAM" id="SSF81665">
    <property type="entry name" value="Calcium ATPase, transmembrane domain M"/>
    <property type="match status" value="1"/>
</dbReference>
<dbReference type="FunFam" id="2.70.150.10:FF:000002">
    <property type="entry name" value="Copper-transporting ATPase 1, putative"/>
    <property type="match status" value="1"/>
</dbReference>
<dbReference type="Proteomes" id="UP000185628">
    <property type="component" value="Unassembled WGS sequence"/>
</dbReference>
<evidence type="ECO:0000256" key="10">
    <source>
        <dbReference type="SAM" id="MobiDB-lite"/>
    </source>
</evidence>
<sequence>MSAGTTPDTSNETATARSVDLAVTGMTCASCVARVEKKLNKLPGVSASVNLATESAHVTVTSDITDDDLVNRVAAAGYGATIKTPESDEFDTSDPSEERAADLRPRFFVSLALGLPVMVISMVPALQFTGWQWVIAALALPVVTWGAWPFHSAAARAARHLTSTMDTLVSLGITAATAWSLWALLFGGAGELGMTMDMSLLPRDAGHHGTMPELYFEAGAMVTTFLLAGRWAESRSRHRATAALRELLSLGAKDATRLTIADDGTRSEAHVPANQLRVGDIVLVRPGEKIPVDGRVIEGECAVDAAMVTGEIEPVDVSAGDAVTAGTIATSGALVVEAEKVGGDTLVAHIAAMVTDAQAKKAPIQRLADRISAVFVPIVIGISLLTFLLWWLIGGALTPAFTAAVAVLVIACPCALGLATPTALLVGTGRAARLGVVIKGPEILESTRTIDTLVWDKTGTLTEETMAVRKVVALEAAPITTDDEQTTSTRAAAAAEPTADTQAVAPDQTAGDAQASGPEQQLLARKSVLALAATVEASSEHPIARAITAAAAEASLRLPVASDFTTSAGLGVSATVDGERITVGKRDFLAQDGIDVPDVAALDLPDELTGATIVWVAAANRAIGAIAVAAPLRSTARQAVDELAALGIDSVLLTGDAEEPAQAVARQVGIDRVHAGVLPADKRDVIAALQETGKFTAMVGDGVNDAAALAQAGVKGLSMAMGSGTDVAIEAADITLMRSDPLAAPLAIRIARATLRIIKQNLFWAFFYNVLAIPLAVAGLLNPMIAGAAMACSSVMVVLNSLRLRRAH</sequence>
<feature type="transmembrane region" description="Helical" evidence="11">
    <location>
        <begin position="399"/>
        <end position="426"/>
    </location>
</feature>
<dbReference type="Gene3D" id="3.40.1110.10">
    <property type="entry name" value="Calcium-transporting ATPase, cytoplasmic domain N"/>
    <property type="match status" value="1"/>
</dbReference>
<dbReference type="FunFam" id="3.30.70.100:FF:000005">
    <property type="entry name" value="Copper-exporting P-type ATPase A"/>
    <property type="match status" value="1"/>
</dbReference>
<dbReference type="GO" id="GO:0055070">
    <property type="term" value="P:copper ion homeostasis"/>
    <property type="evidence" value="ECO:0007669"/>
    <property type="project" value="TreeGrafter"/>
</dbReference>
<dbReference type="InterPro" id="IPR023214">
    <property type="entry name" value="HAD_sf"/>
</dbReference>
<evidence type="ECO:0000256" key="3">
    <source>
        <dbReference type="ARBA" id="ARBA00022692"/>
    </source>
</evidence>